<evidence type="ECO:0000256" key="1">
    <source>
        <dbReference type="ARBA" id="ARBA00022676"/>
    </source>
</evidence>
<dbReference type="Proteomes" id="UP000255082">
    <property type="component" value="Unassembled WGS sequence"/>
</dbReference>
<reference evidence="6 7" key="1">
    <citation type="submission" date="2018-06" db="EMBL/GenBank/DDBJ databases">
        <authorList>
            <consortium name="Pathogen Informatics"/>
            <person name="Doyle S."/>
        </authorList>
    </citation>
    <scope>NUCLEOTIDE SEQUENCE [LARGE SCALE GENOMIC DNA]</scope>
    <source>
        <strain evidence="6 7">NCTC13184</strain>
    </source>
</reference>
<evidence type="ECO:0000313" key="6">
    <source>
        <dbReference type="EMBL" id="SUA48005.1"/>
    </source>
</evidence>
<feature type="domain" description="Glycosyl transferase family 1" evidence="4">
    <location>
        <begin position="237"/>
        <end position="365"/>
    </location>
</feature>
<dbReference type="SUPFAM" id="SSF53756">
    <property type="entry name" value="UDP-Glycosyltransferase/glycogen phosphorylase"/>
    <property type="match status" value="1"/>
</dbReference>
<dbReference type="InterPro" id="IPR028098">
    <property type="entry name" value="Glyco_trans_4-like_N"/>
</dbReference>
<dbReference type="PANTHER" id="PTHR12526">
    <property type="entry name" value="GLYCOSYLTRANSFERASE"/>
    <property type="match status" value="1"/>
</dbReference>
<evidence type="ECO:0000256" key="2">
    <source>
        <dbReference type="ARBA" id="ARBA00022679"/>
    </source>
</evidence>
<feature type="compositionally biased region" description="Low complexity" evidence="3">
    <location>
        <begin position="1"/>
        <end position="18"/>
    </location>
</feature>
<feature type="domain" description="Glycosyltransferase subfamily 4-like N-terminal" evidence="5">
    <location>
        <begin position="80"/>
        <end position="191"/>
    </location>
</feature>
<dbReference type="Pfam" id="PF13439">
    <property type="entry name" value="Glyco_transf_4"/>
    <property type="match status" value="1"/>
</dbReference>
<dbReference type="PANTHER" id="PTHR12526:SF595">
    <property type="entry name" value="BLL5217 PROTEIN"/>
    <property type="match status" value="1"/>
</dbReference>
<feature type="region of interest" description="Disordered" evidence="3">
    <location>
        <begin position="1"/>
        <end position="24"/>
    </location>
</feature>
<dbReference type="Pfam" id="PF00534">
    <property type="entry name" value="Glycos_transf_1"/>
    <property type="match status" value="1"/>
</dbReference>
<dbReference type="Gene3D" id="3.40.50.2000">
    <property type="entry name" value="Glycogen Phosphorylase B"/>
    <property type="match status" value="2"/>
</dbReference>
<evidence type="ECO:0000259" key="4">
    <source>
        <dbReference type="Pfam" id="PF00534"/>
    </source>
</evidence>
<evidence type="ECO:0000256" key="3">
    <source>
        <dbReference type="SAM" id="MobiDB-lite"/>
    </source>
</evidence>
<gene>
    <name evidence="6" type="ORF">NCTC13184_06550</name>
</gene>
<name>A0A378X591_9NOCA</name>
<keyword evidence="1 6" id="KW-0328">Glycosyltransferase</keyword>
<keyword evidence="2 6" id="KW-0808">Transferase</keyword>
<dbReference type="EC" id="2.4.1.11" evidence="6"/>
<organism evidence="6 7">
    <name type="scientific">Nocardia africana</name>
    <dbReference type="NCBI Taxonomy" id="134964"/>
    <lineage>
        <taxon>Bacteria</taxon>
        <taxon>Bacillati</taxon>
        <taxon>Actinomycetota</taxon>
        <taxon>Actinomycetes</taxon>
        <taxon>Mycobacteriales</taxon>
        <taxon>Nocardiaceae</taxon>
        <taxon>Nocardia</taxon>
    </lineage>
</organism>
<dbReference type="AlphaFoldDB" id="A0A378X591"/>
<dbReference type="CDD" id="cd03802">
    <property type="entry name" value="GT4_AviGT4-like"/>
    <property type="match status" value="1"/>
</dbReference>
<accession>A0A378X591</accession>
<dbReference type="GO" id="GO:0004373">
    <property type="term" value="F:alpha-1,4-glucan glucosyltransferase (UDP-glucose donor) activity"/>
    <property type="evidence" value="ECO:0007669"/>
    <property type="project" value="UniProtKB-EC"/>
</dbReference>
<dbReference type="InterPro" id="IPR001296">
    <property type="entry name" value="Glyco_trans_1"/>
</dbReference>
<sequence length="433" mass="46407">MSSIPSGSDSSGPTGSSPVEYDDSLHYPESEYSASLGDASLEDASLADSESLIYRLHEPGASLHIVMVAPPYFEVPPAGYGGVEAVVAQLADALVARGHRVTLLGAGRSGTTARFIRVWDDILAERLGDPFPEVLNALKVRRIITELAQTERIDVVHDHTFAGPLNAPMYTALGIPTVVTVHGPVDGEAQEYYSSLTDTAQFVAISDRQRSLAENLNWVGRVYNTVRPAEWPFQTRKQDFGLFLGRYAPYKGPDLALHAAHEAGIPLVLAAKMNEPPEKAYFENAVRPLLRDTDFVFGEADQIAKRLLLASARCLLFPIRWEEPFGIVMIEAMACGTPVVALRGGAVEEVVDDGVTGIICDDPAELPAAIAAADEIDPAACRRRVVEKFSVDQLGAGYEAAYYAAIDKLAGVPVPVASDGVPLIRPLSAVGNG</sequence>
<evidence type="ECO:0000313" key="7">
    <source>
        <dbReference type="Proteomes" id="UP000255082"/>
    </source>
</evidence>
<protein>
    <submittedName>
        <fullName evidence="6">Glycogen synthase</fullName>
        <ecNumber evidence="6">2.4.1.11</ecNumber>
    </submittedName>
</protein>
<dbReference type="EMBL" id="UGRU01000001">
    <property type="protein sequence ID" value="SUA48005.1"/>
    <property type="molecule type" value="Genomic_DNA"/>
</dbReference>
<proteinExistence type="predicted"/>
<evidence type="ECO:0000259" key="5">
    <source>
        <dbReference type="Pfam" id="PF13439"/>
    </source>
</evidence>